<feature type="transmembrane region" description="Helical" evidence="6">
    <location>
        <begin position="45"/>
        <end position="63"/>
    </location>
</feature>
<dbReference type="InterPro" id="IPR000620">
    <property type="entry name" value="EamA_dom"/>
</dbReference>
<feature type="domain" description="EamA" evidence="7">
    <location>
        <begin position="15"/>
        <end position="143"/>
    </location>
</feature>
<dbReference type="EMBL" id="DQAY01000073">
    <property type="protein sequence ID" value="HCO23869.1"/>
    <property type="molecule type" value="Genomic_DNA"/>
</dbReference>
<evidence type="ECO:0000313" key="9">
    <source>
        <dbReference type="Proteomes" id="UP000263642"/>
    </source>
</evidence>
<keyword evidence="5 6" id="KW-0472">Membrane</keyword>
<dbReference type="Pfam" id="PF00892">
    <property type="entry name" value="EamA"/>
    <property type="match status" value="2"/>
</dbReference>
<sequence length="300" mass="33209">MTEDVDQAKLFRARLLVLLASVLWSLSGVFIKSPPFQSIPEADRGLILACYRAFFAGLFLLPFVKFQHVRWRPALIPLLIAFASMNFLFVTAMTKTSAAAAIFLQNTSVVWAMLFGFLFLKERIEAGSILAMFIVLTGIFCIVVGDWSGENFTGNLIALLSGVSYALVVIFFRVLRDEHPAWLVALSLLVSAAVVAPWVMALGISLTWLQLFLIALLGVVQMGTPYVVFSHAVKTVKSQEAALLVLTEPILNPIWVWLFWGETVSLHTLIGCALIILGLLVRFLFFRPKPLPKPINAEAV</sequence>
<comment type="caution">
    <text evidence="8">The sequence shown here is derived from an EMBL/GenBank/DDBJ whole genome shotgun (WGS) entry which is preliminary data.</text>
</comment>
<evidence type="ECO:0000313" key="8">
    <source>
        <dbReference type="EMBL" id="HCO23869.1"/>
    </source>
</evidence>
<feature type="transmembrane region" description="Helical" evidence="6">
    <location>
        <begin position="99"/>
        <end position="120"/>
    </location>
</feature>
<dbReference type="PANTHER" id="PTHR42920:SF5">
    <property type="entry name" value="EAMA DOMAIN-CONTAINING PROTEIN"/>
    <property type="match status" value="1"/>
</dbReference>
<evidence type="ECO:0000259" key="7">
    <source>
        <dbReference type="Pfam" id="PF00892"/>
    </source>
</evidence>
<keyword evidence="3 6" id="KW-0812">Transmembrane</keyword>
<protein>
    <recommendedName>
        <fullName evidence="7">EamA domain-containing protein</fullName>
    </recommendedName>
</protein>
<dbReference type="Proteomes" id="UP000263642">
    <property type="component" value="Unassembled WGS sequence"/>
</dbReference>
<feature type="transmembrane region" description="Helical" evidence="6">
    <location>
        <begin position="127"/>
        <end position="145"/>
    </location>
</feature>
<evidence type="ECO:0000256" key="5">
    <source>
        <dbReference type="ARBA" id="ARBA00023136"/>
    </source>
</evidence>
<name>A0A3D3R533_9PLAN</name>
<feature type="transmembrane region" description="Helical" evidence="6">
    <location>
        <begin position="75"/>
        <end position="93"/>
    </location>
</feature>
<evidence type="ECO:0000256" key="3">
    <source>
        <dbReference type="ARBA" id="ARBA00022692"/>
    </source>
</evidence>
<feature type="transmembrane region" description="Helical" evidence="6">
    <location>
        <begin position="157"/>
        <end position="175"/>
    </location>
</feature>
<evidence type="ECO:0000256" key="2">
    <source>
        <dbReference type="ARBA" id="ARBA00022475"/>
    </source>
</evidence>
<feature type="transmembrane region" description="Helical" evidence="6">
    <location>
        <begin position="182"/>
        <end position="202"/>
    </location>
</feature>
<evidence type="ECO:0000256" key="6">
    <source>
        <dbReference type="SAM" id="Phobius"/>
    </source>
</evidence>
<proteinExistence type="predicted"/>
<gene>
    <name evidence="8" type="ORF">DIT97_12755</name>
</gene>
<feature type="domain" description="EamA" evidence="7">
    <location>
        <begin position="153"/>
        <end position="281"/>
    </location>
</feature>
<dbReference type="AlphaFoldDB" id="A0A3D3R533"/>
<dbReference type="InterPro" id="IPR037185">
    <property type="entry name" value="EmrE-like"/>
</dbReference>
<dbReference type="InterPro" id="IPR051258">
    <property type="entry name" value="Diverse_Substrate_Transporter"/>
</dbReference>
<keyword evidence="4 6" id="KW-1133">Transmembrane helix</keyword>
<feature type="transmembrane region" description="Helical" evidence="6">
    <location>
        <begin position="208"/>
        <end position="229"/>
    </location>
</feature>
<evidence type="ECO:0000256" key="1">
    <source>
        <dbReference type="ARBA" id="ARBA00004651"/>
    </source>
</evidence>
<feature type="transmembrane region" description="Helical" evidence="6">
    <location>
        <begin position="266"/>
        <end position="285"/>
    </location>
</feature>
<keyword evidence="2" id="KW-1003">Cell membrane</keyword>
<accession>A0A3D3R533</accession>
<organism evidence="8 9">
    <name type="scientific">Gimesia maris</name>
    <dbReference type="NCBI Taxonomy" id="122"/>
    <lineage>
        <taxon>Bacteria</taxon>
        <taxon>Pseudomonadati</taxon>
        <taxon>Planctomycetota</taxon>
        <taxon>Planctomycetia</taxon>
        <taxon>Planctomycetales</taxon>
        <taxon>Planctomycetaceae</taxon>
        <taxon>Gimesia</taxon>
    </lineage>
</organism>
<reference evidence="8 9" key="1">
    <citation type="journal article" date="2018" name="Nat. Biotechnol.">
        <title>A standardized bacterial taxonomy based on genome phylogeny substantially revises the tree of life.</title>
        <authorList>
            <person name="Parks D.H."/>
            <person name="Chuvochina M."/>
            <person name="Waite D.W."/>
            <person name="Rinke C."/>
            <person name="Skarshewski A."/>
            <person name="Chaumeil P.A."/>
            <person name="Hugenholtz P."/>
        </authorList>
    </citation>
    <scope>NUCLEOTIDE SEQUENCE [LARGE SCALE GENOMIC DNA]</scope>
    <source>
        <strain evidence="8">UBA9375</strain>
    </source>
</reference>
<evidence type="ECO:0000256" key="4">
    <source>
        <dbReference type="ARBA" id="ARBA00022989"/>
    </source>
</evidence>
<dbReference type="GO" id="GO:0005886">
    <property type="term" value="C:plasma membrane"/>
    <property type="evidence" value="ECO:0007669"/>
    <property type="project" value="UniProtKB-SubCell"/>
</dbReference>
<dbReference type="PANTHER" id="PTHR42920">
    <property type="entry name" value="OS03G0707200 PROTEIN-RELATED"/>
    <property type="match status" value="1"/>
</dbReference>
<dbReference type="SUPFAM" id="SSF103481">
    <property type="entry name" value="Multidrug resistance efflux transporter EmrE"/>
    <property type="match status" value="2"/>
</dbReference>
<feature type="transmembrane region" description="Helical" evidence="6">
    <location>
        <begin position="241"/>
        <end position="260"/>
    </location>
</feature>
<comment type="subcellular location">
    <subcellularLocation>
        <location evidence="1">Cell membrane</location>
        <topology evidence="1">Multi-pass membrane protein</topology>
    </subcellularLocation>
</comment>
<feature type="transmembrane region" description="Helical" evidence="6">
    <location>
        <begin position="15"/>
        <end position="33"/>
    </location>
</feature>